<evidence type="ECO:0000259" key="9">
    <source>
        <dbReference type="PROSITE" id="PS50102"/>
    </source>
</evidence>
<accession>A0ABM5JQZ1</accession>
<feature type="compositionally biased region" description="Basic and acidic residues" evidence="8">
    <location>
        <begin position="510"/>
        <end position="579"/>
    </location>
</feature>
<dbReference type="PANTHER" id="PTHR17204">
    <property type="entry name" value="PRE-MRNA PROCESSING PROTEIN PRP39-RELATED"/>
    <property type="match status" value="1"/>
</dbReference>
<evidence type="ECO:0000256" key="4">
    <source>
        <dbReference type="ARBA" id="ARBA00022884"/>
    </source>
</evidence>
<organism evidence="10 11">
    <name type="scientific">Diabrotica virgifera virgifera</name>
    <name type="common">western corn rootworm</name>
    <dbReference type="NCBI Taxonomy" id="50390"/>
    <lineage>
        <taxon>Eukaryota</taxon>
        <taxon>Metazoa</taxon>
        <taxon>Ecdysozoa</taxon>
        <taxon>Arthropoda</taxon>
        <taxon>Hexapoda</taxon>
        <taxon>Insecta</taxon>
        <taxon>Pterygota</taxon>
        <taxon>Neoptera</taxon>
        <taxon>Endopterygota</taxon>
        <taxon>Coleoptera</taxon>
        <taxon>Polyphaga</taxon>
        <taxon>Cucujiformia</taxon>
        <taxon>Chrysomeloidea</taxon>
        <taxon>Chrysomelidae</taxon>
        <taxon>Galerucinae</taxon>
        <taxon>Diabroticina</taxon>
        <taxon>Diabroticites</taxon>
        <taxon>Diabrotica</taxon>
    </lineage>
</organism>
<dbReference type="PANTHER" id="PTHR17204:SF25">
    <property type="entry name" value="RRM DOMAIN-CONTAINING PROTEIN"/>
    <property type="match status" value="1"/>
</dbReference>
<feature type="domain" description="RRM" evidence="9">
    <location>
        <begin position="676"/>
        <end position="752"/>
    </location>
</feature>
<dbReference type="InterPro" id="IPR035979">
    <property type="entry name" value="RBD_domain_sf"/>
</dbReference>
<dbReference type="Pfam" id="PF05391">
    <property type="entry name" value="Lsm_interact"/>
    <property type="match status" value="1"/>
</dbReference>
<evidence type="ECO:0000256" key="8">
    <source>
        <dbReference type="SAM" id="MobiDB-lite"/>
    </source>
</evidence>
<feature type="compositionally biased region" description="Polar residues" evidence="8">
    <location>
        <begin position="804"/>
        <end position="813"/>
    </location>
</feature>
<feature type="region of interest" description="Disordered" evidence="8">
    <location>
        <begin position="799"/>
        <end position="821"/>
    </location>
</feature>
<dbReference type="EnsemblMetazoa" id="XM_050644396.1">
    <property type="protein sequence ID" value="XP_050500353.1"/>
    <property type="gene ID" value="LOC114330877"/>
</dbReference>
<dbReference type="InterPro" id="IPR011990">
    <property type="entry name" value="TPR-like_helical_dom_sf"/>
</dbReference>
<dbReference type="SMART" id="SM00360">
    <property type="entry name" value="RRM"/>
    <property type="match status" value="2"/>
</dbReference>
<evidence type="ECO:0000313" key="10">
    <source>
        <dbReference type="EnsemblMetazoa" id="XP_050500353.1"/>
    </source>
</evidence>
<dbReference type="RefSeq" id="XP_050500353.1">
    <property type="nucleotide sequence ID" value="XM_050644396.1"/>
</dbReference>
<evidence type="ECO:0000256" key="2">
    <source>
        <dbReference type="ARBA" id="ARBA00022664"/>
    </source>
</evidence>
<evidence type="ECO:0000256" key="3">
    <source>
        <dbReference type="ARBA" id="ARBA00022737"/>
    </source>
</evidence>
<evidence type="ECO:0000313" key="11">
    <source>
        <dbReference type="Proteomes" id="UP001652700"/>
    </source>
</evidence>
<name>A0ABM5JQZ1_DIAVI</name>
<proteinExistence type="predicted"/>
<keyword evidence="3" id="KW-0677">Repeat</keyword>
<dbReference type="SUPFAM" id="SSF54928">
    <property type="entry name" value="RNA-binding domain, RBD"/>
    <property type="match status" value="2"/>
</dbReference>
<evidence type="ECO:0000256" key="6">
    <source>
        <dbReference type="ARBA" id="ARBA00023242"/>
    </source>
</evidence>
<dbReference type="InterPro" id="IPR008847">
    <property type="entry name" value="Suf"/>
</dbReference>
<dbReference type="SUPFAM" id="SSF48452">
    <property type="entry name" value="TPR-like"/>
    <property type="match status" value="1"/>
</dbReference>
<evidence type="ECO:0000256" key="5">
    <source>
        <dbReference type="ARBA" id="ARBA00023187"/>
    </source>
</evidence>
<sequence length="821" mass="96106">METKMSASEEENSSSSDSCNEEDDIEKDLLRQAEMLESQLSTNKYLYDVHIEVINIYRKLSDLNSMREAYQRFRECFPLTPKIWLEWIKDEIKIASTQEEQENIFSLFDAAVDDYLSVNVWIEYAQYSIGTSNIQTTRSILERGLTSAGLHVSEGSLLWDTLRELEHAHLSLYQENSEEWKSQIKRLVEVFRRQLSVPLLNMENTYQEWTDWYKSLPDGLVDSGPVEWGYKKAMQTLETYKPFEDRLISADSAELYDIYKEYIKEVKDTSTVLCLYERAILPLCLTPLLWEDYIKYCFKLKEVVLKVGTRAIRNCTWSEPLWIARLRALEFHKSDEKEIMECFEQGVINISPSPPLEFWFSFLEYYHRNSDDQKKLDKLFSQTVQQIGHENDPTYKVSRWHARLLAKRGDMESARKVWNNIINDQQNKGSVNAWLEYANLEKQYGEVNQVRNIFKRALFACKDWPQYIADEWLMLERESGTLEDIMKCEEKCKIVLRTASQYTQKNSDVQYKRDSDRSISRKRKSEEEPSRMGSKRRYEDSGRHREANEDFNFRKLRVSQETKKPQDTFTRDKRVSKPIENKDPKTTVFVSNIHPTVSEETLKELFPNALNISIVLDKNGKSRCFGYIQFSKEEECMTALARDRVPINGRPVFISELKSDKSEKKTFKYAQSTEENKLFLKGLPILKTKEDVEQIFKEYNPIDVRLITKKNGESKGIAFVDFKTAEEAQKALKEIQPLKIEDQEITVAISAPPPKKPNDKFSKPELREPIRHARSKLQVPMMPRSLLVKSSAEKAVDNGKVESVNKTTKSNADFRNMFLKK</sequence>
<dbReference type="InterPro" id="IPR003107">
    <property type="entry name" value="HAT"/>
</dbReference>
<dbReference type="Pfam" id="PF05843">
    <property type="entry name" value="Suf"/>
    <property type="match status" value="1"/>
</dbReference>
<dbReference type="Gene3D" id="3.30.70.330">
    <property type="match status" value="2"/>
</dbReference>
<evidence type="ECO:0000256" key="7">
    <source>
        <dbReference type="PROSITE-ProRule" id="PRU00176"/>
    </source>
</evidence>
<keyword evidence="5" id="KW-0508">mRNA splicing</keyword>
<dbReference type="PROSITE" id="PS50102">
    <property type="entry name" value="RRM"/>
    <property type="match status" value="2"/>
</dbReference>
<feature type="region of interest" description="Disordered" evidence="8">
    <location>
        <begin position="507"/>
        <end position="579"/>
    </location>
</feature>
<dbReference type="InterPro" id="IPR012677">
    <property type="entry name" value="Nucleotide-bd_a/b_plait_sf"/>
</dbReference>
<keyword evidence="11" id="KW-1185">Reference proteome</keyword>
<protein>
    <recommendedName>
        <fullName evidence="9">RRM domain-containing protein</fullName>
    </recommendedName>
</protein>
<dbReference type="Gene3D" id="1.25.40.10">
    <property type="entry name" value="Tetratricopeptide repeat domain"/>
    <property type="match status" value="1"/>
</dbReference>
<dbReference type="InterPro" id="IPR000504">
    <property type="entry name" value="RRM_dom"/>
</dbReference>
<dbReference type="InterPro" id="IPR008669">
    <property type="entry name" value="LSM_interact"/>
</dbReference>
<evidence type="ECO:0000256" key="1">
    <source>
        <dbReference type="ARBA" id="ARBA00004123"/>
    </source>
</evidence>
<keyword evidence="4 7" id="KW-0694">RNA-binding</keyword>
<dbReference type="SMART" id="SM00386">
    <property type="entry name" value="HAT"/>
    <property type="match status" value="6"/>
</dbReference>
<dbReference type="Pfam" id="PF23240">
    <property type="entry name" value="HAT_PRP39_N"/>
    <property type="match status" value="1"/>
</dbReference>
<keyword evidence="6" id="KW-0539">Nucleus</keyword>
<dbReference type="GeneID" id="114330877"/>
<dbReference type="Pfam" id="PF00076">
    <property type="entry name" value="RRM_1"/>
    <property type="match status" value="2"/>
</dbReference>
<feature type="domain" description="RRM" evidence="9">
    <location>
        <begin position="586"/>
        <end position="659"/>
    </location>
</feature>
<feature type="region of interest" description="Disordered" evidence="8">
    <location>
        <begin position="1"/>
        <end position="24"/>
    </location>
</feature>
<reference evidence="10" key="1">
    <citation type="submission" date="2025-05" db="UniProtKB">
        <authorList>
            <consortium name="EnsemblMetazoa"/>
        </authorList>
    </citation>
    <scope>IDENTIFICATION</scope>
</reference>
<comment type="subcellular location">
    <subcellularLocation>
        <location evidence="1">Nucleus</location>
    </subcellularLocation>
</comment>
<keyword evidence="2" id="KW-0507">mRNA processing</keyword>
<dbReference type="Proteomes" id="UP001652700">
    <property type="component" value="Unplaced"/>
</dbReference>